<reference evidence="2 3" key="1">
    <citation type="submission" date="2018-04" db="EMBL/GenBank/DDBJ databases">
        <authorList>
            <person name="Vogel A."/>
        </authorList>
    </citation>
    <scope>NUCLEOTIDE SEQUENCE [LARGE SCALE GENOMIC DNA]</scope>
</reference>
<keyword evidence="3" id="KW-1185">Reference proteome</keyword>
<name>A0A484NRP7_9ASTE</name>
<gene>
    <name evidence="2" type="ORF">CCAM_LOCUS44482</name>
</gene>
<evidence type="ECO:0000313" key="2">
    <source>
        <dbReference type="EMBL" id="VFR02707.1"/>
    </source>
</evidence>
<proteinExistence type="predicted"/>
<evidence type="ECO:0000256" key="1">
    <source>
        <dbReference type="SAM" id="MobiDB-lite"/>
    </source>
</evidence>
<feature type="compositionally biased region" description="Polar residues" evidence="1">
    <location>
        <begin position="74"/>
        <end position="83"/>
    </location>
</feature>
<protein>
    <submittedName>
        <fullName evidence="2">Uncharacterized protein</fullName>
    </submittedName>
</protein>
<feature type="region of interest" description="Disordered" evidence="1">
    <location>
        <begin position="68"/>
        <end position="109"/>
    </location>
</feature>
<dbReference type="Proteomes" id="UP000595140">
    <property type="component" value="Unassembled WGS sequence"/>
</dbReference>
<organism evidence="2 3">
    <name type="scientific">Cuscuta campestris</name>
    <dbReference type="NCBI Taxonomy" id="132261"/>
    <lineage>
        <taxon>Eukaryota</taxon>
        <taxon>Viridiplantae</taxon>
        <taxon>Streptophyta</taxon>
        <taxon>Embryophyta</taxon>
        <taxon>Tracheophyta</taxon>
        <taxon>Spermatophyta</taxon>
        <taxon>Magnoliopsida</taxon>
        <taxon>eudicotyledons</taxon>
        <taxon>Gunneridae</taxon>
        <taxon>Pentapetalae</taxon>
        <taxon>asterids</taxon>
        <taxon>lamiids</taxon>
        <taxon>Solanales</taxon>
        <taxon>Convolvulaceae</taxon>
        <taxon>Cuscuteae</taxon>
        <taxon>Cuscuta</taxon>
        <taxon>Cuscuta subgen. Grammica</taxon>
        <taxon>Cuscuta sect. Cleistogrammica</taxon>
    </lineage>
</organism>
<sequence>MAPQIRNPYTSWEHEIGDARSYWLVYLEAIFCNFIRRTVDAILRLRATERLGGAEVLLSPARPRDGELGRFGGTFSSKQQPPSTEIWGKIRRSSSAPLTGKQKHPSTES</sequence>
<evidence type="ECO:0000313" key="3">
    <source>
        <dbReference type="Proteomes" id="UP000595140"/>
    </source>
</evidence>
<accession>A0A484NRP7</accession>
<dbReference type="EMBL" id="OOIL02006840">
    <property type="protein sequence ID" value="VFR02707.1"/>
    <property type="molecule type" value="Genomic_DNA"/>
</dbReference>
<dbReference type="AlphaFoldDB" id="A0A484NRP7"/>